<feature type="compositionally biased region" description="Basic residues" evidence="1">
    <location>
        <begin position="189"/>
        <end position="201"/>
    </location>
</feature>
<feature type="region of interest" description="Disordered" evidence="1">
    <location>
        <begin position="100"/>
        <end position="141"/>
    </location>
</feature>
<keyword evidence="4" id="KW-1185">Reference proteome</keyword>
<gene>
    <name evidence="3" type="ORF">BD310DRAFT_1035288</name>
    <name evidence="2" type="ORF">BD311DRAFT_868761</name>
</gene>
<dbReference type="Proteomes" id="UP000292082">
    <property type="component" value="Unassembled WGS sequence"/>
</dbReference>
<proteinExistence type="predicted"/>
<evidence type="ECO:0000256" key="1">
    <source>
        <dbReference type="SAM" id="MobiDB-lite"/>
    </source>
</evidence>
<dbReference type="AlphaFoldDB" id="A0A4Q9PA91"/>
<dbReference type="EMBL" id="ML143503">
    <property type="protein sequence ID" value="TBU23507.1"/>
    <property type="molecule type" value="Genomic_DNA"/>
</dbReference>
<dbReference type="Proteomes" id="UP000292957">
    <property type="component" value="Unassembled WGS sequence"/>
</dbReference>
<accession>A0A4Q9PA91</accession>
<evidence type="ECO:0000313" key="3">
    <source>
        <dbReference type="EMBL" id="TBU64117.1"/>
    </source>
</evidence>
<reference evidence="2 4" key="1">
    <citation type="submission" date="2019-01" db="EMBL/GenBank/DDBJ databases">
        <title>Draft genome sequences of three monokaryotic isolates of the white-rot basidiomycete fungus Dichomitus squalens.</title>
        <authorList>
            <consortium name="DOE Joint Genome Institute"/>
            <person name="Lopez S.C."/>
            <person name="Andreopoulos B."/>
            <person name="Pangilinan J."/>
            <person name="Lipzen A."/>
            <person name="Riley R."/>
            <person name="Ahrendt S."/>
            <person name="Ng V."/>
            <person name="Barry K."/>
            <person name="Daum C."/>
            <person name="Grigoriev I.V."/>
            <person name="Hilden K.S."/>
            <person name="Makela M.R."/>
            <person name="de Vries R.P."/>
        </authorList>
    </citation>
    <scope>NUCLEOTIDE SEQUENCE [LARGE SCALE GENOMIC DNA]</scope>
    <source>
        <strain evidence="3 4">CBS 464.89</strain>
        <strain evidence="2">OM18370.1</strain>
    </source>
</reference>
<sequence length="223" mass="27002">MSAPSRAHSHHPEMLGVGPVEWDSETERAHRRYQRKASTIHGWVVKMRGTLFGSESTRRAGIREMREAAAIRRYKKEHPEQFRGRAKSGGVFWIFPRRSTRSRSHRRHDHRDDRHHRSHSRRDDRHRDRRDHRERPNAYYGERDHGPCLHFHHRVKPHHHGHGTYLAGVLTGNHHLREKGRELKERAAKERRRERRRRKRQRRDEALALKYDAVAGKNRWWHR</sequence>
<evidence type="ECO:0000313" key="2">
    <source>
        <dbReference type="EMBL" id="TBU23507.1"/>
    </source>
</evidence>
<feature type="compositionally biased region" description="Basic residues" evidence="1">
    <location>
        <begin position="100"/>
        <end position="120"/>
    </location>
</feature>
<dbReference type="EMBL" id="ML145087">
    <property type="protein sequence ID" value="TBU64117.1"/>
    <property type="molecule type" value="Genomic_DNA"/>
</dbReference>
<feature type="region of interest" description="Disordered" evidence="1">
    <location>
        <begin position="176"/>
        <end position="202"/>
    </location>
</feature>
<protein>
    <submittedName>
        <fullName evidence="2">Uncharacterized protein</fullName>
    </submittedName>
</protein>
<dbReference type="OrthoDB" id="3256715at2759"/>
<feature type="compositionally biased region" description="Basic and acidic residues" evidence="1">
    <location>
        <begin position="121"/>
        <end position="141"/>
    </location>
</feature>
<evidence type="ECO:0000313" key="4">
    <source>
        <dbReference type="Proteomes" id="UP000292082"/>
    </source>
</evidence>
<organism evidence="2">
    <name type="scientific">Dichomitus squalens</name>
    <dbReference type="NCBI Taxonomy" id="114155"/>
    <lineage>
        <taxon>Eukaryota</taxon>
        <taxon>Fungi</taxon>
        <taxon>Dikarya</taxon>
        <taxon>Basidiomycota</taxon>
        <taxon>Agaricomycotina</taxon>
        <taxon>Agaricomycetes</taxon>
        <taxon>Polyporales</taxon>
        <taxon>Polyporaceae</taxon>
        <taxon>Dichomitus</taxon>
    </lineage>
</organism>
<name>A0A4Q9PA91_9APHY</name>
<feature type="compositionally biased region" description="Basic and acidic residues" evidence="1">
    <location>
        <begin position="179"/>
        <end position="188"/>
    </location>
</feature>